<protein>
    <submittedName>
        <fullName evidence="2">Uncharacterized protein</fullName>
    </submittedName>
</protein>
<dbReference type="AlphaFoldDB" id="A0ABC8SUX0"/>
<dbReference type="Proteomes" id="UP001642360">
    <property type="component" value="Unassembled WGS sequence"/>
</dbReference>
<keyword evidence="1" id="KW-1133">Transmembrane helix</keyword>
<dbReference type="EMBL" id="CAUOFW020003191">
    <property type="protein sequence ID" value="CAK9158517.1"/>
    <property type="molecule type" value="Genomic_DNA"/>
</dbReference>
<keyword evidence="3" id="KW-1185">Reference proteome</keyword>
<comment type="caution">
    <text evidence="2">The sequence shown here is derived from an EMBL/GenBank/DDBJ whole genome shotgun (WGS) entry which is preliminary data.</text>
</comment>
<organism evidence="2 3">
    <name type="scientific">Ilex paraguariensis</name>
    <name type="common">yerba mate</name>
    <dbReference type="NCBI Taxonomy" id="185542"/>
    <lineage>
        <taxon>Eukaryota</taxon>
        <taxon>Viridiplantae</taxon>
        <taxon>Streptophyta</taxon>
        <taxon>Embryophyta</taxon>
        <taxon>Tracheophyta</taxon>
        <taxon>Spermatophyta</taxon>
        <taxon>Magnoliopsida</taxon>
        <taxon>eudicotyledons</taxon>
        <taxon>Gunneridae</taxon>
        <taxon>Pentapetalae</taxon>
        <taxon>asterids</taxon>
        <taxon>campanulids</taxon>
        <taxon>Aquifoliales</taxon>
        <taxon>Aquifoliaceae</taxon>
        <taxon>Ilex</taxon>
    </lineage>
</organism>
<feature type="non-terminal residue" evidence="2">
    <location>
        <position position="119"/>
    </location>
</feature>
<keyword evidence="1" id="KW-0812">Transmembrane</keyword>
<evidence type="ECO:0000256" key="1">
    <source>
        <dbReference type="SAM" id="Phobius"/>
    </source>
</evidence>
<evidence type="ECO:0000313" key="3">
    <source>
        <dbReference type="Proteomes" id="UP001642360"/>
    </source>
</evidence>
<reference evidence="2 3" key="1">
    <citation type="submission" date="2024-02" db="EMBL/GenBank/DDBJ databases">
        <authorList>
            <person name="Vignale AGUSTIN F."/>
            <person name="Sosa J E."/>
            <person name="Modenutti C."/>
        </authorList>
    </citation>
    <scope>NUCLEOTIDE SEQUENCE [LARGE SCALE GENOMIC DNA]</scope>
</reference>
<name>A0ABC8SUX0_9AQUA</name>
<keyword evidence="1" id="KW-0472">Membrane</keyword>
<gene>
    <name evidence="2" type="ORF">ILEXP_LOCUS27161</name>
</gene>
<evidence type="ECO:0000313" key="2">
    <source>
        <dbReference type="EMBL" id="CAK9158517.1"/>
    </source>
</evidence>
<feature type="transmembrane region" description="Helical" evidence="1">
    <location>
        <begin position="13"/>
        <end position="32"/>
    </location>
</feature>
<accession>A0ABC8SUX0</accession>
<proteinExistence type="predicted"/>
<sequence>MGRLFTFQPPCRFSIYFLPQNLSLSLSLIFYLRTLCLVTKFNAMISGLFQTWNVRMNGVSQEIGRSSEGDLVSLAEKEPIMHETASARSLLSAQGIHFYFLLFREYRSCFVGLDLIGEQ</sequence>